<dbReference type="AlphaFoldDB" id="A0A5J9UD83"/>
<keyword evidence="4" id="KW-0804">Transcription</keyword>
<evidence type="ECO:0000256" key="2">
    <source>
        <dbReference type="ARBA" id="ARBA00023015"/>
    </source>
</evidence>
<dbReference type="GO" id="GO:0003700">
    <property type="term" value="F:DNA-binding transcription factor activity"/>
    <property type="evidence" value="ECO:0007669"/>
    <property type="project" value="InterPro"/>
</dbReference>
<dbReference type="Gramene" id="TVU21632">
    <property type="protein sequence ID" value="TVU21632"/>
    <property type="gene ID" value="EJB05_31281"/>
</dbReference>
<evidence type="ECO:0000256" key="5">
    <source>
        <dbReference type="ARBA" id="ARBA00023242"/>
    </source>
</evidence>
<keyword evidence="9" id="KW-1185">Reference proteome</keyword>
<gene>
    <name evidence="8" type="ORF">EJB05_31281</name>
</gene>
<evidence type="ECO:0000256" key="4">
    <source>
        <dbReference type="ARBA" id="ARBA00023163"/>
    </source>
</evidence>
<feature type="non-terminal residue" evidence="8">
    <location>
        <position position="1"/>
    </location>
</feature>
<reference evidence="8 9" key="1">
    <citation type="journal article" date="2019" name="Sci. Rep.">
        <title>A high-quality genome of Eragrostis curvula grass provides insights into Poaceae evolution and supports new strategies to enhance forage quality.</title>
        <authorList>
            <person name="Carballo J."/>
            <person name="Santos B.A.C.M."/>
            <person name="Zappacosta D."/>
            <person name="Garbus I."/>
            <person name="Selva J.P."/>
            <person name="Gallo C.A."/>
            <person name="Diaz A."/>
            <person name="Albertini E."/>
            <person name="Caccamo M."/>
            <person name="Echenique V."/>
        </authorList>
    </citation>
    <scope>NUCLEOTIDE SEQUENCE [LARGE SCALE GENOMIC DNA]</scope>
    <source>
        <strain evidence="9">cv. Victoria</strain>
        <tissue evidence="8">Leaf</tissue>
    </source>
</reference>
<dbReference type="Proteomes" id="UP000324897">
    <property type="component" value="Unassembled WGS sequence"/>
</dbReference>
<dbReference type="SUPFAM" id="SSF54171">
    <property type="entry name" value="DNA-binding domain"/>
    <property type="match status" value="1"/>
</dbReference>
<evidence type="ECO:0000313" key="8">
    <source>
        <dbReference type="EMBL" id="TVU21632.1"/>
    </source>
</evidence>
<accession>A0A5J9UD83</accession>
<dbReference type="SMART" id="SM00380">
    <property type="entry name" value="AP2"/>
    <property type="match status" value="1"/>
</dbReference>
<dbReference type="GO" id="GO:0009873">
    <property type="term" value="P:ethylene-activated signaling pathway"/>
    <property type="evidence" value="ECO:0007669"/>
    <property type="project" value="InterPro"/>
</dbReference>
<sequence>MSTSSTTATLMALQEQQQSGVVDGEKEGPTKCRSIVSNLQPQDAAEEAPLMIGVRKRPWGKYAAEIRDSTRNGARVWLGTFNTPEAAALAYDQAAFAVRGAAAVLNFPVQRVQESLRAMGLGTAGDDDLPVQALKRRHCIRKRRSQKSNKTAADQLPGNKEHDTQKQQFLPLRQEEQCVVELVDLGADYLEELLASSDLST</sequence>
<dbReference type="GO" id="GO:0005634">
    <property type="term" value="C:nucleus"/>
    <property type="evidence" value="ECO:0007669"/>
    <property type="project" value="UniProtKB-SubCell"/>
</dbReference>
<dbReference type="PANTHER" id="PTHR31190:SF367">
    <property type="entry name" value="AP2_ERF DOMAIN-CONTAINING PROTEIN"/>
    <property type="match status" value="1"/>
</dbReference>
<evidence type="ECO:0000256" key="6">
    <source>
        <dbReference type="SAM" id="MobiDB-lite"/>
    </source>
</evidence>
<keyword evidence="2" id="KW-0805">Transcription regulation</keyword>
<organism evidence="8 9">
    <name type="scientific">Eragrostis curvula</name>
    <name type="common">weeping love grass</name>
    <dbReference type="NCBI Taxonomy" id="38414"/>
    <lineage>
        <taxon>Eukaryota</taxon>
        <taxon>Viridiplantae</taxon>
        <taxon>Streptophyta</taxon>
        <taxon>Embryophyta</taxon>
        <taxon>Tracheophyta</taxon>
        <taxon>Spermatophyta</taxon>
        <taxon>Magnoliopsida</taxon>
        <taxon>Liliopsida</taxon>
        <taxon>Poales</taxon>
        <taxon>Poaceae</taxon>
        <taxon>PACMAD clade</taxon>
        <taxon>Chloridoideae</taxon>
        <taxon>Eragrostideae</taxon>
        <taxon>Eragrostidinae</taxon>
        <taxon>Eragrostis</taxon>
    </lineage>
</organism>
<dbReference type="Pfam" id="PF00847">
    <property type="entry name" value="AP2"/>
    <property type="match status" value="1"/>
</dbReference>
<feature type="domain" description="AP2/ERF" evidence="7">
    <location>
        <begin position="50"/>
        <end position="108"/>
    </location>
</feature>
<evidence type="ECO:0000256" key="3">
    <source>
        <dbReference type="ARBA" id="ARBA00023125"/>
    </source>
</evidence>
<evidence type="ECO:0000259" key="7">
    <source>
        <dbReference type="PROSITE" id="PS51032"/>
    </source>
</evidence>
<protein>
    <recommendedName>
        <fullName evidence="7">AP2/ERF domain-containing protein</fullName>
    </recommendedName>
</protein>
<evidence type="ECO:0000313" key="9">
    <source>
        <dbReference type="Proteomes" id="UP000324897"/>
    </source>
</evidence>
<dbReference type="InterPro" id="IPR044808">
    <property type="entry name" value="ERF_plant"/>
</dbReference>
<dbReference type="Gene3D" id="3.30.730.10">
    <property type="entry name" value="AP2/ERF domain"/>
    <property type="match status" value="1"/>
</dbReference>
<name>A0A5J9UD83_9POAL</name>
<dbReference type="PROSITE" id="PS51032">
    <property type="entry name" value="AP2_ERF"/>
    <property type="match status" value="1"/>
</dbReference>
<proteinExistence type="predicted"/>
<dbReference type="PRINTS" id="PR00367">
    <property type="entry name" value="ETHRSPELEMNT"/>
</dbReference>
<evidence type="ECO:0000256" key="1">
    <source>
        <dbReference type="ARBA" id="ARBA00004123"/>
    </source>
</evidence>
<dbReference type="GO" id="GO:0003677">
    <property type="term" value="F:DNA binding"/>
    <property type="evidence" value="ECO:0007669"/>
    <property type="project" value="UniProtKB-KW"/>
</dbReference>
<dbReference type="InterPro" id="IPR036955">
    <property type="entry name" value="AP2/ERF_dom_sf"/>
</dbReference>
<comment type="subcellular location">
    <subcellularLocation>
        <location evidence="1">Nucleus</location>
    </subcellularLocation>
</comment>
<keyword evidence="5" id="KW-0539">Nucleus</keyword>
<feature type="region of interest" description="Disordered" evidence="6">
    <location>
        <begin position="142"/>
        <end position="169"/>
    </location>
</feature>
<dbReference type="CDD" id="cd00018">
    <property type="entry name" value="AP2"/>
    <property type="match status" value="1"/>
</dbReference>
<keyword evidence="3" id="KW-0238">DNA-binding</keyword>
<feature type="compositionally biased region" description="Low complexity" evidence="6">
    <location>
        <begin position="1"/>
        <end position="13"/>
    </location>
</feature>
<dbReference type="InterPro" id="IPR001471">
    <property type="entry name" value="AP2/ERF_dom"/>
</dbReference>
<dbReference type="InterPro" id="IPR016177">
    <property type="entry name" value="DNA-bd_dom_sf"/>
</dbReference>
<dbReference type="EMBL" id="RWGY01000026">
    <property type="protein sequence ID" value="TVU21632.1"/>
    <property type="molecule type" value="Genomic_DNA"/>
</dbReference>
<dbReference type="OrthoDB" id="670255at2759"/>
<dbReference type="PANTHER" id="PTHR31190">
    <property type="entry name" value="DNA-BINDING DOMAIN"/>
    <property type="match status" value="1"/>
</dbReference>
<dbReference type="FunFam" id="3.30.730.10:FF:000001">
    <property type="entry name" value="Ethylene-responsive transcription factor 2"/>
    <property type="match status" value="1"/>
</dbReference>
<feature type="region of interest" description="Disordered" evidence="6">
    <location>
        <begin position="1"/>
        <end position="29"/>
    </location>
</feature>
<comment type="caution">
    <text evidence="8">The sequence shown here is derived from an EMBL/GenBank/DDBJ whole genome shotgun (WGS) entry which is preliminary data.</text>
</comment>